<organism evidence="2 4">
    <name type="scientific">Micromonospora aurantiaca</name>
    <name type="common">nom. illeg.</name>
    <dbReference type="NCBI Taxonomy" id="47850"/>
    <lineage>
        <taxon>Bacteria</taxon>
        <taxon>Bacillati</taxon>
        <taxon>Actinomycetota</taxon>
        <taxon>Actinomycetes</taxon>
        <taxon>Micromonosporales</taxon>
        <taxon>Micromonosporaceae</taxon>
        <taxon>Micromonospora</taxon>
    </lineage>
</organism>
<dbReference type="InterPro" id="IPR039422">
    <property type="entry name" value="MarR/SlyA-like"/>
</dbReference>
<dbReference type="OMA" id="TARMHCV"/>
<reference evidence="3 5" key="3">
    <citation type="submission" date="2019-09" db="EMBL/GenBank/DDBJ databases">
        <title>High taxonomic diversity of Micromonospora strains isolated from Medicago sativa nodules in different geographical locations.</title>
        <authorList>
            <person name="Martinez-Hidalgo P."/>
            <person name="Flores-Felix J.D."/>
            <person name="Velazquez E."/>
            <person name="Brau L."/>
            <person name="Trujillo M.E."/>
            <person name="Martinez-Molina E."/>
        </authorList>
    </citation>
    <scope>NUCLEOTIDE SEQUENCE [LARGE SCALE GENOMIC DNA]</scope>
    <source>
        <strain evidence="3 5">ALFB5</strain>
    </source>
</reference>
<dbReference type="Pfam" id="PF12802">
    <property type="entry name" value="MarR_2"/>
    <property type="match status" value="1"/>
</dbReference>
<dbReference type="AlphaFoldDB" id="A0A1C6TLS1"/>
<dbReference type="RefSeq" id="WP_013287809.1">
    <property type="nucleotide sequence ID" value="NZ_CBDRIQ010000018.1"/>
</dbReference>
<evidence type="ECO:0000259" key="1">
    <source>
        <dbReference type="PROSITE" id="PS50995"/>
    </source>
</evidence>
<proteinExistence type="predicted"/>
<sequence>MSTPDLSYLLDHTSHVLRTRVAAALAEIGLTARMHCVLAHALPEERTQIQLAEMGDMDKTTMVVTVDALEQAGLAERRPSRTDRRARIIAVTEEGARVAARSQEIVDRVHAEALASLPDDERKVFLRALERLTAGHLATPVQSPKPARRARQ</sequence>
<dbReference type="InterPro" id="IPR036388">
    <property type="entry name" value="WH-like_DNA-bd_sf"/>
</dbReference>
<dbReference type="SUPFAM" id="SSF46785">
    <property type="entry name" value="Winged helix' DNA-binding domain"/>
    <property type="match status" value="1"/>
</dbReference>
<reference evidence="2 4" key="2">
    <citation type="submission" date="2018-08" db="EMBL/GenBank/DDBJ databases">
        <title>Streptomyces kandeliansis sp. nov., an endophytic bacterium isolated from mangrove plant.</title>
        <authorList>
            <person name="Wang R."/>
        </authorList>
    </citation>
    <scope>NUCLEOTIDE SEQUENCE [LARGE SCALE GENOMIC DNA]</scope>
    <source>
        <strain evidence="2">110B</strain>
        <strain evidence="4">H14(2018)</strain>
    </source>
</reference>
<dbReference type="PANTHER" id="PTHR33164:SF43">
    <property type="entry name" value="HTH-TYPE TRANSCRIPTIONAL REPRESSOR YETL"/>
    <property type="match status" value="1"/>
</dbReference>
<dbReference type="Proteomes" id="UP000253958">
    <property type="component" value="Chromosome"/>
</dbReference>
<dbReference type="PRINTS" id="PR00598">
    <property type="entry name" value="HTHMARR"/>
</dbReference>
<evidence type="ECO:0000313" key="4">
    <source>
        <dbReference type="Proteomes" id="UP000253958"/>
    </source>
</evidence>
<gene>
    <name evidence="2" type="ORF">DVH21_32470</name>
    <name evidence="3" type="ORF">F6X54_27765</name>
</gene>
<dbReference type="SMART" id="SM00347">
    <property type="entry name" value="HTH_MARR"/>
    <property type="match status" value="1"/>
</dbReference>
<name>A0A1C6TLS1_9ACTN</name>
<evidence type="ECO:0000313" key="5">
    <source>
        <dbReference type="Proteomes" id="UP000471364"/>
    </source>
</evidence>
<dbReference type="EMBL" id="WAAR01000174">
    <property type="protein sequence ID" value="KAB1105360.1"/>
    <property type="molecule type" value="Genomic_DNA"/>
</dbReference>
<dbReference type="InterPro" id="IPR036390">
    <property type="entry name" value="WH_DNA-bd_sf"/>
</dbReference>
<dbReference type="PROSITE" id="PS50995">
    <property type="entry name" value="HTH_MARR_2"/>
    <property type="match status" value="1"/>
</dbReference>
<dbReference type="GO" id="GO:0006950">
    <property type="term" value="P:response to stress"/>
    <property type="evidence" value="ECO:0007669"/>
    <property type="project" value="TreeGrafter"/>
</dbReference>
<dbReference type="Gene3D" id="1.10.10.10">
    <property type="entry name" value="Winged helix-like DNA-binding domain superfamily/Winged helix DNA-binding domain"/>
    <property type="match status" value="1"/>
</dbReference>
<accession>A0A1C6TLS1</accession>
<evidence type="ECO:0000313" key="2">
    <source>
        <dbReference type="EMBL" id="AXH94237.1"/>
    </source>
</evidence>
<dbReference type="EMBL" id="CP031263">
    <property type="protein sequence ID" value="AXH94237.1"/>
    <property type="molecule type" value="Genomic_DNA"/>
</dbReference>
<reference evidence="2 4" key="1">
    <citation type="submission" date="2018-07" db="EMBL/GenBank/DDBJ databases">
        <authorList>
            <person name="Ye Y."/>
        </authorList>
    </citation>
    <scope>NUCLEOTIDE SEQUENCE [LARGE SCALE GENOMIC DNA]</scope>
    <source>
        <strain evidence="2">110B</strain>
        <strain evidence="4">H14(2018)</strain>
    </source>
</reference>
<keyword evidence="5" id="KW-1185">Reference proteome</keyword>
<evidence type="ECO:0000313" key="3">
    <source>
        <dbReference type="EMBL" id="KAB1105360.1"/>
    </source>
</evidence>
<dbReference type="InterPro" id="IPR000835">
    <property type="entry name" value="HTH_MarR-typ"/>
</dbReference>
<protein>
    <submittedName>
        <fullName evidence="2">MarR family transcriptional regulator</fullName>
    </submittedName>
</protein>
<feature type="domain" description="HTH marR-type" evidence="1">
    <location>
        <begin position="3"/>
        <end position="134"/>
    </location>
</feature>
<dbReference type="Proteomes" id="UP000471364">
    <property type="component" value="Unassembled WGS sequence"/>
</dbReference>
<dbReference type="GO" id="GO:0003700">
    <property type="term" value="F:DNA-binding transcription factor activity"/>
    <property type="evidence" value="ECO:0007669"/>
    <property type="project" value="InterPro"/>
</dbReference>
<dbReference type="PANTHER" id="PTHR33164">
    <property type="entry name" value="TRANSCRIPTIONAL REGULATOR, MARR FAMILY"/>
    <property type="match status" value="1"/>
</dbReference>